<evidence type="ECO:0000256" key="1">
    <source>
        <dbReference type="SAM" id="SignalP"/>
    </source>
</evidence>
<name>A0A9Y2B7V0_9SPHN</name>
<sequence length="253" mass="26887">MKIAAALMLALTLSACAGNQPRGPRPDVIDRALRGAPGEAQPSKVVARELEYARAAKELGQYTAAGQFVAPGAVYHGRNGPVSAAAMLGTLGGDPETSVAWGPKAVVISCDATLAVSQGRYQEPQGIVGNYVTVWERGPEREYLWIYGVDGPDVPQPAKREIEDLEKGAIIVTAIDSVQGMIADCPKRGEAVPAPLAVLLAEDNPGGGGMSPDGTLRWRWEHKADGTKHIMAEYLYQGEWQTAIEEELTSPAE</sequence>
<feature type="chain" id="PRO_5040815877" description="Lipoprotein" evidence="1">
    <location>
        <begin position="18"/>
        <end position="253"/>
    </location>
</feature>
<evidence type="ECO:0000313" key="2">
    <source>
        <dbReference type="EMBL" id="WIW95655.1"/>
    </source>
</evidence>
<dbReference type="AlphaFoldDB" id="A0A9Y2B7V0"/>
<gene>
    <name evidence="2" type="ORF">QQX03_00680</name>
</gene>
<dbReference type="EMBL" id="CP127221">
    <property type="protein sequence ID" value="WIW95655.1"/>
    <property type="molecule type" value="Genomic_DNA"/>
</dbReference>
<feature type="signal peptide" evidence="1">
    <location>
        <begin position="1"/>
        <end position="17"/>
    </location>
</feature>
<keyword evidence="3" id="KW-1185">Reference proteome</keyword>
<organism evidence="2 3">
    <name type="scientific">Altererythrobacter rubellus</name>
    <dbReference type="NCBI Taxonomy" id="2173831"/>
    <lineage>
        <taxon>Bacteria</taxon>
        <taxon>Pseudomonadati</taxon>
        <taxon>Pseudomonadota</taxon>
        <taxon>Alphaproteobacteria</taxon>
        <taxon>Sphingomonadales</taxon>
        <taxon>Erythrobacteraceae</taxon>
        <taxon>Altererythrobacter</taxon>
    </lineage>
</organism>
<dbReference type="KEGG" id="arue:QQX03_00680"/>
<evidence type="ECO:0008006" key="4">
    <source>
        <dbReference type="Google" id="ProtNLM"/>
    </source>
</evidence>
<accession>A0A9Y2B7V0</accession>
<evidence type="ECO:0000313" key="3">
    <source>
        <dbReference type="Proteomes" id="UP001231445"/>
    </source>
</evidence>
<dbReference type="Proteomes" id="UP001231445">
    <property type="component" value="Chromosome"/>
</dbReference>
<dbReference type="PROSITE" id="PS51257">
    <property type="entry name" value="PROKAR_LIPOPROTEIN"/>
    <property type="match status" value="1"/>
</dbReference>
<proteinExistence type="predicted"/>
<dbReference type="RefSeq" id="WP_285975970.1">
    <property type="nucleotide sequence ID" value="NZ_CP127221.1"/>
</dbReference>
<keyword evidence="1" id="KW-0732">Signal</keyword>
<protein>
    <recommendedName>
        <fullName evidence="4">Lipoprotein</fullName>
    </recommendedName>
</protein>
<reference evidence="2 3" key="1">
    <citation type="submission" date="2023-06" db="EMBL/GenBank/DDBJ databases">
        <title>Altererythrobacter rubellus NBRC 112769 genome.</title>
        <authorList>
            <person name="Zhang K."/>
        </authorList>
    </citation>
    <scope>NUCLEOTIDE SEQUENCE [LARGE SCALE GENOMIC DNA]</scope>
    <source>
        <strain evidence="2 3">NBRC 112769</strain>
    </source>
</reference>